<sequence>MEGPTIRDYIDARKKSGMSWDEFRELKDKNSGAEFSDKAMLEWRRQLDAERDAKLSKKQAPKERPSEERRKDKAADSGDERHRPDRRHRRPTLLCTASAMTSTDEHIQPATVYPPPQRLAKPEGRAKPHVSSMAEYEALYKESIEQPDQFWARMATDTLTWDHPFRTVSQGSLKGGDMAWFPEGRLNVAYNCVDRWAQADPDRVAFVYEADEPGQSSKVTYRDLLEKVCTLANVLASFGLRKGETVAVYMPMIPEAAVAMLACARLGLVHTVVFAGFSSASLAERVIDARARVVITADEGLRGGRPIRTKAIVDEALQSCPEVEKVL</sequence>
<keyword evidence="2" id="KW-1185">Reference proteome</keyword>
<accession>A0ACC1JRN3</accession>
<evidence type="ECO:0000313" key="2">
    <source>
        <dbReference type="Proteomes" id="UP001140234"/>
    </source>
</evidence>
<protein>
    <submittedName>
        <fullName evidence="1">Acetyl-coenzyme A synthetase 2</fullName>
        <ecNumber evidence="1">6.2.1.1</ecNumber>
    </submittedName>
</protein>
<dbReference type="Proteomes" id="UP001140234">
    <property type="component" value="Unassembled WGS sequence"/>
</dbReference>
<keyword evidence="1" id="KW-0436">Ligase</keyword>
<organism evidence="1 2">
    <name type="scientific">Coemansia nantahalensis</name>
    <dbReference type="NCBI Taxonomy" id="2789366"/>
    <lineage>
        <taxon>Eukaryota</taxon>
        <taxon>Fungi</taxon>
        <taxon>Fungi incertae sedis</taxon>
        <taxon>Zoopagomycota</taxon>
        <taxon>Kickxellomycotina</taxon>
        <taxon>Kickxellomycetes</taxon>
        <taxon>Kickxellales</taxon>
        <taxon>Kickxellaceae</taxon>
        <taxon>Coemansia</taxon>
    </lineage>
</organism>
<proteinExistence type="predicted"/>
<feature type="non-terminal residue" evidence="1">
    <location>
        <position position="327"/>
    </location>
</feature>
<name>A0ACC1JRN3_9FUNG</name>
<gene>
    <name evidence="1" type="primary">ACS2_1</name>
    <name evidence="1" type="ORF">IWQ57_004542</name>
</gene>
<dbReference type="EC" id="6.2.1.1" evidence="1"/>
<evidence type="ECO:0000313" key="1">
    <source>
        <dbReference type="EMBL" id="KAJ2766025.1"/>
    </source>
</evidence>
<reference evidence="1" key="1">
    <citation type="submission" date="2022-07" db="EMBL/GenBank/DDBJ databases">
        <title>Phylogenomic reconstructions and comparative analyses of Kickxellomycotina fungi.</title>
        <authorList>
            <person name="Reynolds N.K."/>
            <person name="Stajich J.E."/>
            <person name="Barry K."/>
            <person name="Grigoriev I.V."/>
            <person name="Crous P."/>
            <person name="Smith M.E."/>
        </authorList>
    </citation>
    <scope>NUCLEOTIDE SEQUENCE</scope>
    <source>
        <strain evidence="1">CBS 109366</strain>
    </source>
</reference>
<comment type="caution">
    <text evidence="1">The sequence shown here is derived from an EMBL/GenBank/DDBJ whole genome shotgun (WGS) entry which is preliminary data.</text>
</comment>
<dbReference type="EMBL" id="JANBUJ010001820">
    <property type="protein sequence ID" value="KAJ2766025.1"/>
    <property type="molecule type" value="Genomic_DNA"/>
</dbReference>